<keyword evidence="2" id="KW-0347">Helicase</keyword>
<keyword evidence="2" id="KW-0067">ATP-binding</keyword>
<keyword evidence="1" id="KW-0227">DNA damage</keyword>
<evidence type="ECO:0000313" key="6">
    <source>
        <dbReference type="EMBL" id="PFG35754.1"/>
    </source>
</evidence>
<keyword evidence="6" id="KW-0540">Nuclease</keyword>
<keyword evidence="6" id="KW-0378">Hydrolase</keyword>
<evidence type="ECO:0000259" key="5">
    <source>
        <dbReference type="Pfam" id="PF12705"/>
    </source>
</evidence>
<dbReference type="RefSeq" id="WP_281253852.1">
    <property type="nucleotide sequence ID" value="NZ_PDJH01000001.1"/>
</dbReference>
<dbReference type="SUPFAM" id="SSF52980">
    <property type="entry name" value="Restriction endonuclease-like"/>
    <property type="match status" value="1"/>
</dbReference>
<evidence type="ECO:0000256" key="1">
    <source>
        <dbReference type="ARBA" id="ARBA00022763"/>
    </source>
</evidence>
<accession>A0A2A9EA79</accession>
<dbReference type="InterPro" id="IPR038726">
    <property type="entry name" value="PDDEXK_AddAB-type"/>
</dbReference>
<evidence type="ECO:0000256" key="4">
    <source>
        <dbReference type="SAM" id="MobiDB-lite"/>
    </source>
</evidence>
<feature type="region of interest" description="Disordered" evidence="4">
    <location>
        <begin position="16"/>
        <end position="41"/>
    </location>
</feature>
<sequence>MTEQILAAVPAVPAAAPGVATDGGAPGEPGRPRRAPALSPSRTNDYVQCPLLFRFRTVDRLPEPPSQAAARGTLVHAVLEDLFDAPAGERTAAAAHSLVPGAWDRLLQERPEYSTMFADADEAQRWLGTAGSLIDTYFTLEDPNRLEPRARELLVEVELEDGPRLRGIVDRVDVAPDGAVRIVDYKTGKAPRPQYGGSAAFQMRFYGLVVWRTRETLPAMLQLMYLGDGQVLRSAPTTGDLERTETRIRSVWSSIVRDAEAEDFRPSRSRLCDWCAHRSLCPAFGGQVPEIPEGAIRLNLGLA</sequence>
<protein>
    <submittedName>
        <fullName evidence="6">Putative RecB family exonuclease</fullName>
    </submittedName>
</protein>
<keyword evidence="2" id="KW-0547">Nucleotide-binding</keyword>
<dbReference type="InterPro" id="IPR011604">
    <property type="entry name" value="PDDEXK-like_dom_sf"/>
</dbReference>
<evidence type="ECO:0000256" key="3">
    <source>
        <dbReference type="ARBA" id="ARBA00023204"/>
    </source>
</evidence>
<dbReference type="Proteomes" id="UP000221394">
    <property type="component" value="Unassembled WGS sequence"/>
</dbReference>
<gene>
    <name evidence="6" type="ORF">ATL41_0450</name>
</gene>
<evidence type="ECO:0000256" key="2">
    <source>
        <dbReference type="ARBA" id="ARBA00022806"/>
    </source>
</evidence>
<dbReference type="GO" id="GO:0006281">
    <property type="term" value="P:DNA repair"/>
    <property type="evidence" value="ECO:0007669"/>
    <property type="project" value="UniProtKB-KW"/>
</dbReference>
<comment type="caution">
    <text evidence="6">The sequence shown here is derived from an EMBL/GenBank/DDBJ whole genome shotgun (WGS) entry which is preliminary data.</text>
</comment>
<dbReference type="GO" id="GO:0004386">
    <property type="term" value="F:helicase activity"/>
    <property type="evidence" value="ECO:0007669"/>
    <property type="project" value="UniProtKB-KW"/>
</dbReference>
<keyword evidence="6" id="KW-0269">Exonuclease</keyword>
<evidence type="ECO:0000313" key="7">
    <source>
        <dbReference type="Proteomes" id="UP000221394"/>
    </source>
</evidence>
<keyword evidence="7" id="KW-1185">Reference proteome</keyword>
<dbReference type="EMBL" id="PDJH01000001">
    <property type="protein sequence ID" value="PFG35754.1"/>
    <property type="molecule type" value="Genomic_DNA"/>
</dbReference>
<feature type="domain" description="PD-(D/E)XK endonuclease-like" evidence="5">
    <location>
        <begin position="38"/>
        <end position="282"/>
    </location>
</feature>
<proteinExistence type="predicted"/>
<dbReference type="Gene3D" id="3.90.320.10">
    <property type="match status" value="1"/>
</dbReference>
<dbReference type="InterPro" id="IPR011335">
    <property type="entry name" value="Restrct_endonuc-II-like"/>
</dbReference>
<dbReference type="GO" id="GO:0004527">
    <property type="term" value="F:exonuclease activity"/>
    <property type="evidence" value="ECO:0007669"/>
    <property type="project" value="UniProtKB-KW"/>
</dbReference>
<reference evidence="6 7" key="1">
    <citation type="submission" date="2017-10" db="EMBL/GenBank/DDBJ databases">
        <title>Sequencing the genomes of 1000 actinobacteria strains.</title>
        <authorList>
            <person name="Klenk H.-P."/>
        </authorList>
    </citation>
    <scope>NUCLEOTIDE SEQUENCE [LARGE SCALE GENOMIC DNA]</scope>
    <source>
        <strain evidence="6 7">DSM 21574</strain>
    </source>
</reference>
<name>A0A2A9EA79_9MICO</name>
<keyword evidence="3" id="KW-0234">DNA repair</keyword>
<dbReference type="Pfam" id="PF12705">
    <property type="entry name" value="PDDEXK_1"/>
    <property type="match status" value="1"/>
</dbReference>
<dbReference type="AlphaFoldDB" id="A0A2A9EA79"/>
<organism evidence="6 7">
    <name type="scientific">Flavimobilis soli</name>
    <dbReference type="NCBI Taxonomy" id="442709"/>
    <lineage>
        <taxon>Bacteria</taxon>
        <taxon>Bacillati</taxon>
        <taxon>Actinomycetota</taxon>
        <taxon>Actinomycetes</taxon>
        <taxon>Micrococcales</taxon>
        <taxon>Jonesiaceae</taxon>
        <taxon>Flavimobilis</taxon>
    </lineage>
</organism>